<proteinExistence type="inferred from homology"/>
<feature type="compositionally biased region" description="Acidic residues" evidence="11">
    <location>
        <begin position="470"/>
        <end position="484"/>
    </location>
</feature>
<feature type="region of interest" description="Disordered" evidence="11">
    <location>
        <begin position="422"/>
        <end position="554"/>
    </location>
</feature>
<reference evidence="13 14" key="1">
    <citation type="submission" date="2019-06" db="EMBL/GenBank/DDBJ databases">
        <title>Draft genome sequence of the filamentous fungus Phialemoniopsis curvata isolated from diesel fuel.</title>
        <authorList>
            <person name="Varaljay V.A."/>
            <person name="Lyon W.J."/>
            <person name="Crouch A.L."/>
            <person name="Drake C.E."/>
            <person name="Hollomon J.M."/>
            <person name="Nadeau L.J."/>
            <person name="Nunn H.S."/>
            <person name="Stevenson B.S."/>
            <person name="Bojanowski C.L."/>
            <person name="Crookes-Goodson W.J."/>
        </authorList>
    </citation>
    <scope>NUCLEOTIDE SEQUENCE [LARGE SCALE GENOMIC DNA]</scope>
    <source>
        <strain evidence="13 14">D216</strain>
    </source>
</reference>
<feature type="compositionally biased region" description="Low complexity" evidence="11">
    <location>
        <begin position="685"/>
        <end position="719"/>
    </location>
</feature>
<keyword evidence="5 10" id="KW-0175">Coiled coil</keyword>
<dbReference type="PROSITE" id="PS00678">
    <property type="entry name" value="WD_REPEATS_1"/>
    <property type="match status" value="2"/>
</dbReference>
<comment type="similarity">
    <text evidence="1 9">Belongs to the WD repeat coronin family.</text>
</comment>
<keyword evidence="4 9" id="KW-0677">Repeat</keyword>
<dbReference type="SMART" id="SM01166">
    <property type="entry name" value="DUF1899"/>
    <property type="match status" value="1"/>
</dbReference>
<feature type="coiled-coil region" evidence="10">
    <location>
        <begin position="981"/>
        <end position="1008"/>
    </location>
</feature>
<dbReference type="SUPFAM" id="SSF50978">
    <property type="entry name" value="WD40 repeat-like"/>
    <property type="match status" value="1"/>
</dbReference>
<dbReference type="Pfam" id="PF08953">
    <property type="entry name" value="DUF1899"/>
    <property type="match status" value="1"/>
</dbReference>
<sequence>MAGRFVRASKYRESSLNKDATFAKHAPVRFTDRVTRQDIRNAWDTNLVKANPDYISVNWEAGGGGAFAVIPVDERGKVPDQIPLFRGHTAAVLDTDWHPFNDRVIASASDDGKVFIWQVPEGFTLHQDPEDIRDVAPVSKLSAHSRKVGQVLFNPAAENILASASGDLTIKLWDISSGQSQITLKHPDIVQSLSWSANGALLATTSRDKKLRVWDVRQEKPVHEAPGHTGAKNSRVAWLGEHNRFATTGFSRMSERQIALWEPGRNDPIGGFNTLDSISGVLMPFWDNGSNCLYLAGKGDGNIRYFEYENDKFEFLSEYKSADPQRGIAFVPKRGVNVHENEVMRAYKTVNDSYIEPISFTVPRRAETFQSDIFPPAIGLKPAMSAKEWFSGKTALPPKIDLESVYDGNAPVEVPADYKPPAAAAAPAPAPVAKPAPKKEPEPEPVAARAPPNMKDQKQSMSAMANKYQDDDEEDDDEADETSSFEEVSRPQPRGSMPVREQKPPSPIKATPPVQVKQSSPIKTQPVQSPVSARTPISPAAAPSSGSSSSVEASLDQIKQLLEAQTKIIQAQNEKIGQLVADVDILKKRASSGSQDQNERIRQLELELEEARSSFSWCPRMMKPYPPTDIAGTEADTGLPSQEADSAEPEDGLTVGSTCLRDLHAIVTSQDEMQHGNESSDTEDASPSSPASAGDKTLTTAAAASDPPPTATTALDVPASGPAPATKPARGLTPFEAYILRHTITFRPNREATAVELLRAGRTRAVRKGQHRWLEDPLGDWVPVTKAEQAFKRAQEARENRRAAAAAKARRKQVEERRLGLERTVPCLRCAVMKMPCSLGVPGHEGDEKCLRCARAGEDVAFCLRQTVDVSSVAVDWWIGCPFVPGFVDEEDPVPVVFIRRDKYAMDDASGLTCEDVEQMAKVLLGLDPSAVTAPGVLGGERLARADVKKWTMPVWHVYSEGEDHCAASYEQNEWHEHLKERRREQRLAALKRRRAKLREKNRALKAASPEENKEGGYITV</sequence>
<evidence type="ECO:0000256" key="2">
    <source>
        <dbReference type="ARBA" id="ARBA00022553"/>
    </source>
</evidence>
<feature type="domain" description="DUF1899" evidence="12">
    <location>
        <begin position="4"/>
        <end position="76"/>
    </location>
</feature>
<dbReference type="InterPro" id="IPR015505">
    <property type="entry name" value="Coronin"/>
</dbReference>
<evidence type="ECO:0000256" key="8">
    <source>
        <dbReference type="PROSITE-ProRule" id="PRU00221"/>
    </source>
</evidence>
<dbReference type="FunCoup" id="A0A507AWX5">
    <property type="interactions" value="332"/>
</dbReference>
<dbReference type="InterPro" id="IPR001680">
    <property type="entry name" value="WD40_rpt"/>
</dbReference>
<feature type="coiled-coil region" evidence="10">
    <location>
        <begin position="787"/>
        <end position="824"/>
    </location>
</feature>
<dbReference type="FunFam" id="2.130.10.10:FF:000197">
    <property type="entry name" value="Coronin"/>
    <property type="match status" value="1"/>
</dbReference>
<feature type="repeat" description="WD" evidence="8">
    <location>
        <begin position="85"/>
        <end position="127"/>
    </location>
</feature>
<feature type="coiled-coil region" evidence="10">
    <location>
        <begin position="555"/>
        <end position="614"/>
    </location>
</feature>
<feature type="repeat" description="WD" evidence="8">
    <location>
        <begin position="183"/>
        <end position="224"/>
    </location>
</feature>
<accession>A0A507AWX5</accession>
<evidence type="ECO:0000313" key="13">
    <source>
        <dbReference type="EMBL" id="TPX09421.1"/>
    </source>
</evidence>
<dbReference type="InterPro" id="IPR015943">
    <property type="entry name" value="WD40/YVTN_repeat-like_dom_sf"/>
</dbReference>
<dbReference type="SMART" id="SM01167">
    <property type="entry name" value="DUF1900"/>
    <property type="match status" value="1"/>
</dbReference>
<gene>
    <name evidence="13" type="ORF">E0L32_009309</name>
</gene>
<keyword evidence="3 8" id="KW-0853">WD repeat</keyword>
<dbReference type="InParanoid" id="A0A507AWX5"/>
<dbReference type="GeneID" id="41976756"/>
<evidence type="ECO:0000256" key="10">
    <source>
        <dbReference type="SAM" id="Coils"/>
    </source>
</evidence>
<dbReference type="RefSeq" id="XP_030991132.1">
    <property type="nucleotide sequence ID" value="XM_031144260.1"/>
</dbReference>
<feature type="region of interest" description="Disordered" evidence="11">
    <location>
        <begin position="671"/>
        <end position="730"/>
    </location>
</feature>
<keyword evidence="6" id="KW-0009">Actin-binding</keyword>
<evidence type="ECO:0000256" key="4">
    <source>
        <dbReference type="ARBA" id="ARBA00022737"/>
    </source>
</evidence>
<evidence type="ECO:0000256" key="1">
    <source>
        <dbReference type="ARBA" id="ARBA00009482"/>
    </source>
</evidence>
<evidence type="ECO:0000259" key="12">
    <source>
        <dbReference type="SMART" id="SM01166"/>
    </source>
</evidence>
<dbReference type="InterPro" id="IPR015048">
    <property type="entry name" value="DUF1899"/>
</dbReference>
<keyword evidence="14" id="KW-1185">Reference proteome</keyword>
<evidence type="ECO:0000313" key="14">
    <source>
        <dbReference type="Proteomes" id="UP000319257"/>
    </source>
</evidence>
<dbReference type="Proteomes" id="UP000319257">
    <property type="component" value="Unassembled WGS sequence"/>
</dbReference>
<dbReference type="PANTHER" id="PTHR10856">
    <property type="entry name" value="CORONIN"/>
    <property type="match status" value="1"/>
</dbReference>
<evidence type="ECO:0000256" key="7">
    <source>
        <dbReference type="ARBA" id="ARBA00062568"/>
    </source>
</evidence>
<dbReference type="PRINTS" id="PR00320">
    <property type="entry name" value="GPROTEINBRPT"/>
</dbReference>
<organism evidence="13 14">
    <name type="scientific">Thyridium curvatum</name>
    <dbReference type="NCBI Taxonomy" id="1093900"/>
    <lineage>
        <taxon>Eukaryota</taxon>
        <taxon>Fungi</taxon>
        <taxon>Dikarya</taxon>
        <taxon>Ascomycota</taxon>
        <taxon>Pezizomycotina</taxon>
        <taxon>Sordariomycetes</taxon>
        <taxon>Sordariomycetidae</taxon>
        <taxon>Thyridiales</taxon>
        <taxon>Thyridiaceae</taxon>
        <taxon>Thyridium</taxon>
    </lineage>
</organism>
<feature type="region of interest" description="Disordered" evidence="11">
    <location>
        <begin position="625"/>
        <end position="654"/>
    </location>
</feature>
<dbReference type="OrthoDB" id="1850764at2759"/>
<comment type="subunit">
    <text evidence="7">Binds to F-actin.</text>
</comment>
<feature type="compositionally biased region" description="Polar residues" evidence="11">
    <location>
        <begin position="516"/>
        <end position="531"/>
    </location>
</feature>
<dbReference type="GO" id="GO:0030479">
    <property type="term" value="C:actin cortical patch"/>
    <property type="evidence" value="ECO:0007669"/>
    <property type="project" value="UniProtKB-ARBA"/>
</dbReference>
<protein>
    <recommendedName>
        <fullName evidence="9">Coronin</fullName>
    </recommendedName>
</protein>
<feature type="repeat" description="WD" evidence="8">
    <location>
        <begin position="141"/>
        <end position="183"/>
    </location>
</feature>
<dbReference type="GO" id="GO:0007015">
    <property type="term" value="P:actin filament organization"/>
    <property type="evidence" value="ECO:0007669"/>
    <property type="project" value="TreeGrafter"/>
</dbReference>
<evidence type="ECO:0000256" key="9">
    <source>
        <dbReference type="RuleBase" id="RU280818"/>
    </source>
</evidence>
<dbReference type="Pfam" id="PF16300">
    <property type="entry name" value="WD40_4"/>
    <property type="match status" value="1"/>
</dbReference>
<dbReference type="Pfam" id="PF00400">
    <property type="entry name" value="WD40"/>
    <property type="match status" value="3"/>
</dbReference>
<dbReference type="SMART" id="SM00320">
    <property type="entry name" value="WD40"/>
    <property type="match status" value="4"/>
</dbReference>
<evidence type="ECO:0000256" key="11">
    <source>
        <dbReference type="SAM" id="MobiDB-lite"/>
    </source>
</evidence>
<comment type="caution">
    <text evidence="13">The sequence shown here is derived from an EMBL/GenBank/DDBJ whole genome shotgun (WGS) entry which is preliminary data.</text>
</comment>
<dbReference type="PROSITE" id="PS50294">
    <property type="entry name" value="WD_REPEATS_REGION"/>
    <property type="match status" value="3"/>
</dbReference>
<dbReference type="PROSITE" id="PS50082">
    <property type="entry name" value="WD_REPEATS_2"/>
    <property type="match status" value="3"/>
</dbReference>
<evidence type="ECO:0000256" key="5">
    <source>
        <dbReference type="ARBA" id="ARBA00023054"/>
    </source>
</evidence>
<evidence type="ECO:0000256" key="3">
    <source>
        <dbReference type="ARBA" id="ARBA00022574"/>
    </source>
</evidence>
<feature type="compositionally biased region" description="Low complexity" evidence="11">
    <location>
        <begin position="532"/>
        <end position="554"/>
    </location>
</feature>
<dbReference type="InterPro" id="IPR019775">
    <property type="entry name" value="WD40_repeat_CS"/>
</dbReference>
<dbReference type="InterPro" id="IPR020472">
    <property type="entry name" value="WD40_PAC1"/>
</dbReference>
<dbReference type="PANTHER" id="PTHR10856:SF0">
    <property type="entry name" value="CORONIN"/>
    <property type="match status" value="1"/>
</dbReference>
<dbReference type="GO" id="GO:0051015">
    <property type="term" value="F:actin filament binding"/>
    <property type="evidence" value="ECO:0007669"/>
    <property type="project" value="TreeGrafter"/>
</dbReference>
<dbReference type="Gene3D" id="2.130.10.10">
    <property type="entry name" value="YVTN repeat-like/Quinoprotein amine dehydrogenase"/>
    <property type="match status" value="1"/>
</dbReference>
<dbReference type="AlphaFoldDB" id="A0A507AWX5"/>
<name>A0A507AWX5_9PEZI</name>
<evidence type="ECO:0000256" key="6">
    <source>
        <dbReference type="ARBA" id="ARBA00023203"/>
    </source>
</evidence>
<keyword evidence="2" id="KW-0597">Phosphoprotein</keyword>
<dbReference type="EMBL" id="SKBQ01000067">
    <property type="protein sequence ID" value="TPX09421.1"/>
    <property type="molecule type" value="Genomic_DNA"/>
</dbReference>
<dbReference type="STRING" id="1093900.A0A507AWX5"/>
<dbReference type="InterPro" id="IPR036322">
    <property type="entry name" value="WD40_repeat_dom_sf"/>
</dbReference>